<dbReference type="SUPFAM" id="SSF53850">
    <property type="entry name" value="Periplasmic binding protein-like II"/>
    <property type="match status" value="1"/>
</dbReference>
<name>A0A0M2RGX5_9PROT</name>
<dbReference type="Pfam" id="PF00497">
    <property type="entry name" value="SBP_bac_3"/>
    <property type="match status" value="1"/>
</dbReference>
<gene>
    <name evidence="3" type="ORF">WH95_01030</name>
</gene>
<keyword evidence="4" id="KW-1185">Reference proteome</keyword>
<dbReference type="SMART" id="SM00062">
    <property type="entry name" value="PBPb"/>
    <property type="match status" value="1"/>
</dbReference>
<dbReference type="PANTHER" id="PTHR35936">
    <property type="entry name" value="MEMBRANE-BOUND LYTIC MUREIN TRANSGLYCOSYLASE F"/>
    <property type="match status" value="1"/>
</dbReference>
<dbReference type="AlphaFoldDB" id="A0A0M2RGX5"/>
<dbReference type="PANTHER" id="PTHR35936:SF25">
    <property type="entry name" value="ABC TRANSPORTER SUBSTRATE-BINDING PROTEIN"/>
    <property type="match status" value="1"/>
</dbReference>
<evidence type="ECO:0000313" key="3">
    <source>
        <dbReference type="EMBL" id="KKJ78823.1"/>
    </source>
</evidence>
<reference evidence="3 4" key="1">
    <citation type="submission" date="2015-03" db="EMBL/GenBank/DDBJ databases">
        <title>Genome sequence of Kiloniella sp. P1-1, isolated from the gut microflora of Pacific white shrimp, Penaeus vannamei.</title>
        <authorList>
            <person name="Shao Z."/>
            <person name="Wang L."/>
            <person name="Li X."/>
        </authorList>
    </citation>
    <scope>NUCLEOTIDE SEQUENCE [LARGE SCALE GENOMIC DNA]</scope>
    <source>
        <strain evidence="3 4">P1-1</strain>
    </source>
</reference>
<protein>
    <recommendedName>
        <fullName evidence="2">Solute-binding protein family 3/N-terminal domain-containing protein</fullName>
    </recommendedName>
</protein>
<organism evidence="3 4">
    <name type="scientific">Kiloniella litopenaei</name>
    <dbReference type="NCBI Taxonomy" id="1549748"/>
    <lineage>
        <taxon>Bacteria</taxon>
        <taxon>Pseudomonadati</taxon>
        <taxon>Pseudomonadota</taxon>
        <taxon>Alphaproteobacteria</taxon>
        <taxon>Rhodospirillales</taxon>
        <taxon>Kiloniellaceae</taxon>
        <taxon>Kiloniella</taxon>
    </lineage>
</organism>
<proteinExistence type="predicted"/>
<accession>A0A0M2RGX5</accession>
<dbReference type="STRING" id="1549748.WH95_01030"/>
<comment type="caution">
    <text evidence="3">The sequence shown here is derived from an EMBL/GenBank/DDBJ whole genome shotgun (WGS) entry which is preliminary data.</text>
</comment>
<dbReference type="Proteomes" id="UP000034491">
    <property type="component" value="Unassembled WGS sequence"/>
</dbReference>
<evidence type="ECO:0000313" key="4">
    <source>
        <dbReference type="Proteomes" id="UP000034491"/>
    </source>
</evidence>
<dbReference type="InterPro" id="IPR001638">
    <property type="entry name" value="Solute-binding_3/MltF_N"/>
</dbReference>
<evidence type="ECO:0000256" key="1">
    <source>
        <dbReference type="ARBA" id="ARBA00022729"/>
    </source>
</evidence>
<keyword evidence="1" id="KW-0732">Signal</keyword>
<feature type="domain" description="Solute-binding protein family 3/N-terminal" evidence="2">
    <location>
        <begin position="18"/>
        <end position="237"/>
    </location>
</feature>
<dbReference type="EMBL" id="LANI01000001">
    <property type="protein sequence ID" value="KKJ78823.1"/>
    <property type="molecule type" value="Genomic_DNA"/>
</dbReference>
<evidence type="ECO:0000259" key="2">
    <source>
        <dbReference type="SMART" id="SM00062"/>
    </source>
</evidence>
<dbReference type="Gene3D" id="3.40.190.10">
    <property type="entry name" value="Periplasmic binding protein-like II"/>
    <property type="match status" value="2"/>
</dbReference>
<sequence>MVIYGIVFPRAVFAEQSKITIYAVNYPPYSIEFPPKNELRGFDVEVAIAAFDQVGIKASIEYMPWSRILLRAKQGKIAAVLSCAKAASRDSFLYFSAPISNATNSYIAKQSYTGKIPQSLLDGQGKKITAVDGYTGALELKKAGIPHHSVTNDEAALNMLLKRDFDFFYSNREFIEYIAVSKDLTSQLKYFDLKQKNFHLCFSQKWPDAKILLEQFNKGLSIIKDDGTYDRIHAKYK</sequence>